<name>A0A067K665_JATCU</name>
<evidence type="ECO:0000313" key="2">
    <source>
        <dbReference type="Proteomes" id="UP000027138"/>
    </source>
</evidence>
<evidence type="ECO:0000313" key="1">
    <source>
        <dbReference type="EMBL" id="KDP27730.1"/>
    </source>
</evidence>
<accession>A0A067K665</accession>
<sequence length="107" mass="11576">MPSGTSVPLISSLANLGVSTNQPKDSTAIKRIAITLKTTQTCASNPLNIKSTTYSSPNANIKTKSDVEIYVKTTPLPQQLVVAWPISGVCQEKHFPKVVNCFNNKIF</sequence>
<dbReference type="AlphaFoldDB" id="A0A067K665"/>
<dbReference type="EMBL" id="KK914803">
    <property type="protein sequence ID" value="KDP27730.1"/>
    <property type="molecule type" value="Genomic_DNA"/>
</dbReference>
<organism evidence="1 2">
    <name type="scientific">Jatropha curcas</name>
    <name type="common">Barbados nut</name>
    <dbReference type="NCBI Taxonomy" id="180498"/>
    <lineage>
        <taxon>Eukaryota</taxon>
        <taxon>Viridiplantae</taxon>
        <taxon>Streptophyta</taxon>
        <taxon>Embryophyta</taxon>
        <taxon>Tracheophyta</taxon>
        <taxon>Spermatophyta</taxon>
        <taxon>Magnoliopsida</taxon>
        <taxon>eudicotyledons</taxon>
        <taxon>Gunneridae</taxon>
        <taxon>Pentapetalae</taxon>
        <taxon>rosids</taxon>
        <taxon>fabids</taxon>
        <taxon>Malpighiales</taxon>
        <taxon>Euphorbiaceae</taxon>
        <taxon>Crotonoideae</taxon>
        <taxon>Jatropheae</taxon>
        <taxon>Jatropha</taxon>
    </lineage>
</organism>
<gene>
    <name evidence="1" type="ORF">JCGZ_19707</name>
</gene>
<protein>
    <submittedName>
        <fullName evidence="1">Uncharacterized protein</fullName>
    </submittedName>
</protein>
<proteinExistence type="predicted"/>
<reference evidence="1 2" key="1">
    <citation type="journal article" date="2014" name="PLoS ONE">
        <title>Global Analysis of Gene Expression Profiles in Physic Nut (Jatropha curcas L.) Seedlings Exposed to Salt Stress.</title>
        <authorList>
            <person name="Zhang L."/>
            <person name="Zhang C."/>
            <person name="Wu P."/>
            <person name="Chen Y."/>
            <person name="Li M."/>
            <person name="Jiang H."/>
            <person name="Wu G."/>
        </authorList>
    </citation>
    <scope>NUCLEOTIDE SEQUENCE [LARGE SCALE GENOMIC DNA]</scope>
    <source>
        <strain evidence="2">cv. GZQX0401</strain>
        <tissue evidence="1">Young leaves</tissue>
    </source>
</reference>
<keyword evidence="2" id="KW-1185">Reference proteome</keyword>
<dbReference type="Proteomes" id="UP000027138">
    <property type="component" value="Unassembled WGS sequence"/>
</dbReference>